<protein>
    <recommendedName>
        <fullName evidence="3">DUF6318 domain-containing protein</fullName>
    </recommendedName>
</protein>
<keyword evidence="2" id="KW-0732">Signal</keyword>
<evidence type="ECO:0000313" key="4">
    <source>
        <dbReference type="EMBL" id="MBL0704537.1"/>
    </source>
</evidence>
<dbReference type="EMBL" id="JAERRC010000010">
    <property type="protein sequence ID" value="MBL0704537.1"/>
    <property type="molecule type" value="Genomic_DNA"/>
</dbReference>
<evidence type="ECO:0000256" key="1">
    <source>
        <dbReference type="SAM" id="MobiDB-lite"/>
    </source>
</evidence>
<feature type="compositionally biased region" description="Low complexity" evidence="1">
    <location>
        <begin position="26"/>
        <end position="51"/>
    </location>
</feature>
<keyword evidence="5" id="KW-1185">Reference proteome</keyword>
<accession>A0ABS1JZJ5</accession>
<evidence type="ECO:0000256" key="2">
    <source>
        <dbReference type="SAM" id="SignalP"/>
    </source>
</evidence>
<evidence type="ECO:0000259" key="3">
    <source>
        <dbReference type="Pfam" id="PF19843"/>
    </source>
</evidence>
<organism evidence="4 5">
    <name type="scientific">Sinomonas cellulolyticus</name>
    <dbReference type="NCBI Taxonomy" id="2801916"/>
    <lineage>
        <taxon>Bacteria</taxon>
        <taxon>Bacillati</taxon>
        <taxon>Actinomycetota</taxon>
        <taxon>Actinomycetes</taxon>
        <taxon>Micrococcales</taxon>
        <taxon>Micrococcaceae</taxon>
        <taxon>Sinomonas</taxon>
    </lineage>
</organism>
<comment type="caution">
    <text evidence="4">The sequence shown here is derived from an EMBL/GenBank/DDBJ whole genome shotgun (WGS) entry which is preliminary data.</text>
</comment>
<proteinExistence type="predicted"/>
<dbReference type="Pfam" id="PF19843">
    <property type="entry name" value="DUF6318"/>
    <property type="match status" value="1"/>
</dbReference>
<name>A0ABS1JZJ5_9MICC</name>
<dbReference type="RefSeq" id="WP_189693526.1">
    <property type="nucleotide sequence ID" value="NZ_BNCM01000005.1"/>
</dbReference>
<dbReference type="Proteomes" id="UP000639051">
    <property type="component" value="Unassembled WGS sequence"/>
</dbReference>
<sequence length="205" mass="21151">MANRRRTLRSALSTLALAGTLGLTACGAGTSGPEAQGTPSAAASGTASPAPDARPTPASSTGPARNLPKPELPAAAKENTEAGFKAFTQYWFDTATYSLETGDSGPLEAISDSGCKVCNGYLADSRAGGWTVGPRWLSTGFSSDMKLDPAGQAVGYFMLEEGTSRWFDADGKLTKERSGGNNGKPKAIYASYTNGAWTARQLGQA</sequence>
<evidence type="ECO:0000313" key="5">
    <source>
        <dbReference type="Proteomes" id="UP000639051"/>
    </source>
</evidence>
<dbReference type="InterPro" id="IPR046281">
    <property type="entry name" value="DUF6318"/>
</dbReference>
<dbReference type="PROSITE" id="PS51257">
    <property type="entry name" value="PROKAR_LIPOPROTEIN"/>
    <property type="match status" value="1"/>
</dbReference>
<reference evidence="4 5" key="1">
    <citation type="submission" date="2021-01" db="EMBL/GenBank/DDBJ databases">
        <title>Genome public.</title>
        <authorList>
            <person name="Liu C."/>
            <person name="Sun Q."/>
        </authorList>
    </citation>
    <scope>NUCLEOTIDE SEQUENCE [LARGE SCALE GENOMIC DNA]</scope>
    <source>
        <strain evidence="4 5">JC656</strain>
    </source>
</reference>
<feature type="region of interest" description="Disordered" evidence="1">
    <location>
        <begin position="26"/>
        <end position="71"/>
    </location>
</feature>
<feature type="domain" description="DUF6318" evidence="3">
    <location>
        <begin position="57"/>
        <end position="200"/>
    </location>
</feature>
<feature type="chain" id="PRO_5046070336" description="DUF6318 domain-containing protein" evidence="2">
    <location>
        <begin position="26"/>
        <end position="205"/>
    </location>
</feature>
<gene>
    <name evidence="4" type="ORF">JJE72_03335</name>
</gene>
<feature type="signal peptide" evidence="2">
    <location>
        <begin position="1"/>
        <end position="25"/>
    </location>
</feature>